<evidence type="ECO:0000259" key="1">
    <source>
        <dbReference type="Pfam" id="PF13590"/>
    </source>
</evidence>
<dbReference type="AlphaFoldDB" id="X1CCY7"/>
<feature type="non-terminal residue" evidence="2">
    <location>
        <position position="179"/>
    </location>
</feature>
<comment type="caution">
    <text evidence="2">The sequence shown here is derived from an EMBL/GenBank/DDBJ whole genome shotgun (WGS) entry which is preliminary data.</text>
</comment>
<protein>
    <recommendedName>
        <fullName evidence="1">DUF4136 domain-containing protein</fullName>
    </recommendedName>
</protein>
<sequence>MRKLLFIASTLVLLLAGCASSGPTITVNSAPGTDLSNFQTFNFMQPLGTDRDNGARTPMSTMLMNSVSREMASRGLKQSDSPDILVDFFVTTENRMDVRTTSSGMHSVHRSHWSRGCCTTWPTYRTTVRQYTQGTLLIDLINPAANALIAEGAAQSRLRSSEITQQQSDDVVSQIMADM</sequence>
<accession>X1CCY7</accession>
<dbReference type="Gene3D" id="3.30.160.670">
    <property type="match status" value="1"/>
</dbReference>
<dbReference type="EMBL" id="BART01024577">
    <property type="protein sequence ID" value="GAG91017.1"/>
    <property type="molecule type" value="Genomic_DNA"/>
</dbReference>
<dbReference type="InterPro" id="IPR025411">
    <property type="entry name" value="DUF4136"/>
</dbReference>
<dbReference type="PROSITE" id="PS51257">
    <property type="entry name" value="PROKAR_LIPOPROTEIN"/>
    <property type="match status" value="1"/>
</dbReference>
<gene>
    <name evidence="2" type="ORF">S01H4_44341</name>
</gene>
<dbReference type="Pfam" id="PF13590">
    <property type="entry name" value="DUF4136"/>
    <property type="match status" value="1"/>
</dbReference>
<reference evidence="2" key="1">
    <citation type="journal article" date="2014" name="Front. Microbiol.">
        <title>High frequency of phylogenetically diverse reductive dehalogenase-homologous genes in deep subseafloor sedimentary metagenomes.</title>
        <authorList>
            <person name="Kawai M."/>
            <person name="Futagami T."/>
            <person name="Toyoda A."/>
            <person name="Takaki Y."/>
            <person name="Nishi S."/>
            <person name="Hori S."/>
            <person name="Arai W."/>
            <person name="Tsubouchi T."/>
            <person name="Morono Y."/>
            <person name="Uchiyama I."/>
            <person name="Ito T."/>
            <person name="Fujiyama A."/>
            <person name="Inagaki F."/>
            <person name="Takami H."/>
        </authorList>
    </citation>
    <scope>NUCLEOTIDE SEQUENCE</scope>
    <source>
        <strain evidence="2">Expedition CK06-06</strain>
    </source>
</reference>
<feature type="domain" description="DUF4136" evidence="1">
    <location>
        <begin position="30"/>
        <end position="178"/>
    </location>
</feature>
<proteinExistence type="predicted"/>
<evidence type="ECO:0000313" key="2">
    <source>
        <dbReference type="EMBL" id="GAG91017.1"/>
    </source>
</evidence>
<organism evidence="2">
    <name type="scientific">marine sediment metagenome</name>
    <dbReference type="NCBI Taxonomy" id="412755"/>
    <lineage>
        <taxon>unclassified sequences</taxon>
        <taxon>metagenomes</taxon>
        <taxon>ecological metagenomes</taxon>
    </lineage>
</organism>
<name>X1CCY7_9ZZZZ</name>